<evidence type="ECO:0000313" key="3">
    <source>
        <dbReference type="Proteomes" id="UP001066276"/>
    </source>
</evidence>
<accession>A0AAV7SK68</accession>
<proteinExistence type="predicted"/>
<feature type="compositionally biased region" description="Polar residues" evidence="1">
    <location>
        <begin position="244"/>
        <end position="256"/>
    </location>
</feature>
<feature type="compositionally biased region" description="Basic residues" evidence="1">
    <location>
        <begin position="1"/>
        <end position="10"/>
    </location>
</feature>
<feature type="region of interest" description="Disordered" evidence="1">
    <location>
        <begin position="376"/>
        <end position="395"/>
    </location>
</feature>
<feature type="compositionally biased region" description="Basic and acidic residues" evidence="1">
    <location>
        <begin position="257"/>
        <end position="272"/>
    </location>
</feature>
<name>A0AAV7SK68_PLEWA</name>
<organism evidence="2 3">
    <name type="scientific">Pleurodeles waltl</name>
    <name type="common">Iberian ribbed newt</name>
    <dbReference type="NCBI Taxonomy" id="8319"/>
    <lineage>
        <taxon>Eukaryota</taxon>
        <taxon>Metazoa</taxon>
        <taxon>Chordata</taxon>
        <taxon>Craniata</taxon>
        <taxon>Vertebrata</taxon>
        <taxon>Euteleostomi</taxon>
        <taxon>Amphibia</taxon>
        <taxon>Batrachia</taxon>
        <taxon>Caudata</taxon>
        <taxon>Salamandroidea</taxon>
        <taxon>Salamandridae</taxon>
        <taxon>Pleurodelinae</taxon>
        <taxon>Pleurodeles</taxon>
    </lineage>
</organism>
<feature type="region of interest" description="Disordered" evidence="1">
    <location>
        <begin position="208"/>
        <end position="292"/>
    </location>
</feature>
<sequence>MGPHWHRTRHTPGAPDGRSFLTRKSSGQDPILRHFQVKTGRKGTLRSGLRKQEEGPEMNETPKETIATSGTEEKTRTDPRTAHKQEDIGATTTANDSEIPVYPMTVTHQSDTPMPHINENLPPKQKEQLEHLIQTSLDVFSKSPDRTQLIQHQIRTIGDKVARQHLIESRKLHANADFLWGVNVTGQHWRQTHRTPGAPDVRSFLTRKASRTGPNPEALPGEDGQSRKGTLRSGPGKQEEEPETNGTPKEMTATSGTEEKTSMDPRTAHEQEDIGAISRHLKEERTRRQYSKTPAMLWEDGGLHSKPGHSKNTTVTGRQRRALLGKTNGIESNKLPLRLDTEGGEVCRMVLRNKRTGDLSIGEEVTLHSLARKLREALEQTPKPAKHQGGQQDRI</sequence>
<evidence type="ECO:0000313" key="2">
    <source>
        <dbReference type="EMBL" id="KAJ1164487.1"/>
    </source>
</evidence>
<protein>
    <submittedName>
        <fullName evidence="2">Uncharacterized protein</fullName>
    </submittedName>
</protein>
<dbReference type="Proteomes" id="UP001066276">
    <property type="component" value="Chromosome 4_2"/>
</dbReference>
<feature type="compositionally biased region" description="Basic residues" evidence="1">
    <location>
        <begin position="35"/>
        <end position="44"/>
    </location>
</feature>
<keyword evidence="3" id="KW-1185">Reference proteome</keyword>
<gene>
    <name evidence="2" type="ORF">NDU88_004924</name>
</gene>
<reference evidence="2" key="1">
    <citation type="journal article" date="2022" name="bioRxiv">
        <title>Sequencing and chromosome-scale assembly of the giantPleurodeles waltlgenome.</title>
        <authorList>
            <person name="Brown T."/>
            <person name="Elewa A."/>
            <person name="Iarovenko S."/>
            <person name="Subramanian E."/>
            <person name="Araus A.J."/>
            <person name="Petzold A."/>
            <person name="Susuki M."/>
            <person name="Suzuki K.-i.T."/>
            <person name="Hayashi T."/>
            <person name="Toyoda A."/>
            <person name="Oliveira C."/>
            <person name="Osipova E."/>
            <person name="Leigh N.D."/>
            <person name="Simon A."/>
            <person name="Yun M.H."/>
        </authorList>
    </citation>
    <scope>NUCLEOTIDE SEQUENCE</scope>
    <source>
        <strain evidence="2">20211129_DDA</strain>
        <tissue evidence="2">Liver</tissue>
    </source>
</reference>
<dbReference type="AlphaFoldDB" id="A0AAV7SK68"/>
<comment type="caution">
    <text evidence="2">The sequence shown here is derived from an EMBL/GenBank/DDBJ whole genome shotgun (WGS) entry which is preliminary data.</text>
</comment>
<feature type="compositionally biased region" description="Basic and acidic residues" evidence="1">
    <location>
        <begin position="71"/>
        <end position="84"/>
    </location>
</feature>
<feature type="region of interest" description="Disordered" evidence="1">
    <location>
        <begin position="1"/>
        <end position="84"/>
    </location>
</feature>
<evidence type="ECO:0000256" key="1">
    <source>
        <dbReference type="SAM" id="MobiDB-lite"/>
    </source>
</evidence>
<dbReference type="EMBL" id="JANPWB010000008">
    <property type="protein sequence ID" value="KAJ1164487.1"/>
    <property type="molecule type" value="Genomic_DNA"/>
</dbReference>